<evidence type="ECO:0000313" key="4">
    <source>
        <dbReference type="Proteomes" id="UP000680706"/>
    </source>
</evidence>
<dbReference type="Proteomes" id="UP000680706">
    <property type="component" value="Plasmid pAb134-02"/>
</dbReference>
<organism evidence="3 4">
    <name type="scientific">Pseudovibrio brasiliensis</name>
    <dbReference type="NCBI Taxonomy" id="1898042"/>
    <lineage>
        <taxon>Bacteria</taxon>
        <taxon>Pseudomonadati</taxon>
        <taxon>Pseudomonadota</taxon>
        <taxon>Alphaproteobacteria</taxon>
        <taxon>Hyphomicrobiales</taxon>
        <taxon>Stappiaceae</taxon>
        <taxon>Pseudovibrio</taxon>
    </lineage>
</organism>
<dbReference type="PANTHER" id="PTHR45947">
    <property type="entry name" value="SULFOQUINOVOSYL TRANSFERASE SQD2"/>
    <property type="match status" value="1"/>
</dbReference>
<dbReference type="PANTHER" id="PTHR45947:SF3">
    <property type="entry name" value="SULFOQUINOVOSYL TRANSFERASE SQD2"/>
    <property type="match status" value="1"/>
</dbReference>
<dbReference type="CDD" id="cd03808">
    <property type="entry name" value="GT4_CapM-like"/>
    <property type="match status" value="1"/>
</dbReference>
<name>A0ABX8AYJ6_9HYPH</name>
<geneLocation type="plasmid" evidence="3 4">
    <name>pAb134-02</name>
</geneLocation>
<feature type="region of interest" description="Disordered" evidence="1">
    <location>
        <begin position="372"/>
        <end position="393"/>
    </location>
</feature>
<evidence type="ECO:0000256" key="1">
    <source>
        <dbReference type="SAM" id="MobiDB-lite"/>
    </source>
</evidence>
<evidence type="ECO:0000259" key="2">
    <source>
        <dbReference type="Pfam" id="PF13579"/>
    </source>
</evidence>
<keyword evidence="3" id="KW-0614">Plasmid</keyword>
<accession>A0ABX8AYJ6</accession>
<protein>
    <submittedName>
        <fullName evidence="3">Glycosyltransferase family 4 protein</fullName>
    </submittedName>
</protein>
<dbReference type="InterPro" id="IPR028098">
    <property type="entry name" value="Glyco_trans_4-like_N"/>
</dbReference>
<feature type="domain" description="Glycosyltransferase subfamily 4-like N-terminal" evidence="2">
    <location>
        <begin position="18"/>
        <end position="154"/>
    </location>
</feature>
<dbReference type="SUPFAM" id="SSF53756">
    <property type="entry name" value="UDP-Glycosyltransferase/glycogen phosphorylase"/>
    <property type="match status" value="1"/>
</dbReference>
<sequence>MRILLVANSSFKLINFRRTLIQQLQEEGHELIATAPRDEYTPDFARMGVKYVELPMDATGTSLVAEAKLLLKIFSITRSKKPDAVLGYTIKPNIYGALSARILGVPFVPNITGMGSVFDREDLLARLIKWLYRTAFRRCPRVFLQNPEDLSFFVKSGLISRQQAYLLPGSGVDLKNFHVSSLPGSGHNRTFVLVARMLREKGIYEFVEVARALSSSFPDARFVLLGPSGSGKSGALSEADMKKLTSDGIVEYRGAVKDVRPVVAEADCVVLPSFYREGTPRALLEAAAMGRPIITTTIPGCKDVVDDGRNGFLCKPKSAQSLETAMRQFLLMSEEAVDEMGKASRQLAEQKFDEQIVIDNYTSVLRDAAIKTSSNERRSEPLKLKSSQSEINQ</sequence>
<dbReference type="Pfam" id="PF13579">
    <property type="entry name" value="Glyco_trans_4_4"/>
    <property type="match status" value="1"/>
</dbReference>
<dbReference type="Gene3D" id="3.40.50.2000">
    <property type="entry name" value="Glycogen Phosphorylase B"/>
    <property type="match status" value="2"/>
</dbReference>
<dbReference type="RefSeq" id="WP_075697562.1">
    <property type="nucleotide sequence ID" value="NZ_CP074128.1"/>
</dbReference>
<feature type="compositionally biased region" description="Basic and acidic residues" evidence="1">
    <location>
        <begin position="374"/>
        <end position="383"/>
    </location>
</feature>
<dbReference type="EMBL" id="CP074128">
    <property type="protein sequence ID" value="QUS58930.1"/>
    <property type="molecule type" value="Genomic_DNA"/>
</dbReference>
<dbReference type="InterPro" id="IPR050194">
    <property type="entry name" value="Glycosyltransferase_grp1"/>
</dbReference>
<dbReference type="Pfam" id="PF13692">
    <property type="entry name" value="Glyco_trans_1_4"/>
    <property type="match status" value="1"/>
</dbReference>
<reference evidence="3 4" key="1">
    <citation type="journal article" date="2021" name="Angew. Chem. Int. Ed. Engl.">
        <title>A novel family of nonribosomal peptides modulate collective behavior in Pseudovibrio bacteria isolated from marine sponges.</title>
        <authorList>
            <person name="Ioca L.P."/>
            <person name="Dai Y."/>
            <person name="Kunakom S."/>
            <person name="Diaz-Espinosa J."/>
            <person name="Krunic A."/>
            <person name="Crnkovic C.M."/>
            <person name="Orjala J."/>
            <person name="Sanchez L.M."/>
            <person name="Ferreira A.G."/>
            <person name="Berlinck R.G.S."/>
            <person name="Eustaquio A.S."/>
        </authorList>
    </citation>
    <scope>NUCLEOTIDE SEQUENCE [LARGE SCALE GENOMIC DNA]</scope>
    <source>
        <strain evidence="3 4">Ab134</strain>
        <plasmid evidence="3 4">pAb134-02</plasmid>
    </source>
</reference>
<evidence type="ECO:0000313" key="3">
    <source>
        <dbReference type="EMBL" id="QUS58930.1"/>
    </source>
</evidence>
<gene>
    <name evidence="3" type="ORF">KGB56_24725</name>
</gene>
<keyword evidence="4" id="KW-1185">Reference proteome</keyword>
<proteinExistence type="predicted"/>